<name>A0ABV5SFB1_9ACTN</name>
<dbReference type="Pfam" id="PF03475">
    <property type="entry name" value="YiiM_3-alpha"/>
    <property type="match status" value="1"/>
</dbReference>
<sequence>MANPARRTLGASGRRSRRHVTGVTHLLPPRYGLPAVARRLGHRVGSRPARRAVAALPYLPDRDIDKLRHAVDVPALSPGWQASFRDLLDAAEGCRRSRRSGS</sequence>
<evidence type="ECO:0000313" key="3">
    <source>
        <dbReference type="Proteomes" id="UP001589532"/>
    </source>
</evidence>
<feature type="domain" description="YiiM-like triple helical" evidence="1">
    <location>
        <begin position="53"/>
        <end position="89"/>
    </location>
</feature>
<dbReference type="EMBL" id="JBHMBW010000094">
    <property type="protein sequence ID" value="MFB9630259.1"/>
    <property type="molecule type" value="Genomic_DNA"/>
</dbReference>
<dbReference type="RefSeq" id="WP_378521087.1">
    <property type="nucleotide sequence ID" value="NZ_JBHMBW010000094.1"/>
</dbReference>
<comment type="caution">
    <text evidence="2">The sequence shown here is derived from an EMBL/GenBank/DDBJ whole genome shotgun (WGS) entry which is preliminary data.</text>
</comment>
<gene>
    <name evidence="2" type="ORF">ACFFSA_44910</name>
</gene>
<evidence type="ECO:0000259" key="1">
    <source>
        <dbReference type="Pfam" id="PF03475"/>
    </source>
</evidence>
<dbReference type="Proteomes" id="UP001589532">
    <property type="component" value="Unassembled WGS sequence"/>
</dbReference>
<evidence type="ECO:0000313" key="2">
    <source>
        <dbReference type="EMBL" id="MFB9630259.1"/>
    </source>
</evidence>
<organism evidence="2 3">
    <name type="scientific">Nonomuraea helvata</name>
    <dbReference type="NCBI Taxonomy" id="37484"/>
    <lineage>
        <taxon>Bacteria</taxon>
        <taxon>Bacillati</taxon>
        <taxon>Actinomycetota</taxon>
        <taxon>Actinomycetes</taxon>
        <taxon>Streptosporangiales</taxon>
        <taxon>Streptosporangiaceae</taxon>
        <taxon>Nonomuraea</taxon>
    </lineage>
</organism>
<dbReference type="InterPro" id="IPR005163">
    <property type="entry name" value="Tri_helical_YiiM-like"/>
</dbReference>
<protein>
    <submittedName>
        <fullName evidence="2">3-alpha domain-containing protein</fullName>
    </submittedName>
</protein>
<keyword evidence="3" id="KW-1185">Reference proteome</keyword>
<proteinExistence type="predicted"/>
<accession>A0ABV5SFB1</accession>
<reference evidence="2 3" key="1">
    <citation type="submission" date="2024-09" db="EMBL/GenBank/DDBJ databases">
        <authorList>
            <person name="Sun Q."/>
            <person name="Mori K."/>
        </authorList>
    </citation>
    <scope>NUCLEOTIDE SEQUENCE [LARGE SCALE GENOMIC DNA]</scope>
    <source>
        <strain evidence="2 3">JCM 3143</strain>
    </source>
</reference>